<dbReference type="InterPro" id="IPR047964">
    <property type="entry name" value="EFR1-like"/>
</dbReference>
<dbReference type="Gene3D" id="3.40.50.360">
    <property type="match status" value="1"/>
</dbReference>
<dbReference type="GO" id="GO:0046872">
    <property type="term" value="F:metal ion binding"/>
    <property type="evidence" value="ECO:0007669"/>
    <property type="project" value="UniProtKB-KW"/>
</dbReference>
<reference evidence="9" key="1">
    <citation type="submission" date="2024-06" db="EMBL/GenBank/DDBJ databases">
        <title>Lacrimispora cavernae sp. nov., a novel anaerobe isolated from bat guano pile inside a cave.</title>
        <authorList>
            <person name="Miller S.L."/>
            <person name="Lu N."/>
            <person name="King J."/>
            <person name="Sankaranarayanan K."/>
            <person name="Lawson P.A."/>
        </authorList>
    </citation>
    <scope>NUCLEOTIDE SEQUENCE</scope>
    <source>
        <strain evidence="9">BS-2</strain>
    </source>
</reference>
<proteinExistence type="predicted"/>
<dbReference type="SUPFAM" id="SSF52218">
    <property type="entry name" value="Flavoproteins"/>
    <property type="match status" value="1"/>
</dbReference>
<dbReference type="PROSITE" id="PS00198">
    <property type="entry name" value="4FE4S_FER_1"/>
    <property type="match status" value="1"/>
</dbReference>
<comment type="function">
    <text evidence="2">Ferredoxins are iron-sulfur proteins that transfer electrons in a wide variety of metabolic reactions.</text>
</comment>
<keyword evidence="4" id="KW-0004">4Fe-4S</keyword>
<feature type="domain" description="4Fe-4S ferredoxin-type" evidence="8">
    <location>
        <begin position="214"/>
        <end position="237"/>
    </location>
</feature>
<accession>A0AAU7PR59</accession>
<dbReference type="InterPro" id="IPR017900">
    <property type="entry name" value="4Fe4S_Fe_S_CS"/>
</dbReference>
<gene>
    <name evidence="9" type="ORF">ABFV83_02930</name>
</gene>
<dbReference type="PANTHER" id="PTHR24960:SF79">
    <property type="entry name" value="PHOTOSYSTEM I IRON-SULFUR CENTER"/>
    <property type="match status" value="1"/>
</dbReference>
<dbReference type="RefSeq" id="WP_349947452.1">
    <property type="nucleotide sequence ID" value="NZ_CP157940.1"/>
</dbReference>
<evidence type="ECO:0000256" key="3">
    <source>
        <dbReference type="ARBA" id="ARBA00013529"/>
    </source>
</evidence>
<dbReference type="Pfam" id="PF13187">
    <property type="entry name" value="Fer4_9"/>
    <property type="match status" value="1"/>
</dbReference>
<dbReference type="PROSITE" id="PS51379">
    <property type="entry name" value="4FE4S_FER_2"/>
    <property type="match status" value="2"/>
</dbReference>
<dbReference type="EMBL" id="CP157940">
    <property type="protein sequence ID" value="XBS54763.1"/>
    <property type="molecule type" value="Genomic_DNA"/>
</dbReference>
<evidence type="ECO:0000313" key="9">
    <source>
        <dbReference type="EMBL" id="XBS54763.1"/>
    </source>
</evidence>
<comment type="cofactor">
    <cofactor evidence="1">
        <name>[4Fe-4S] cluster</name>
        <dbReference type="ChEBI" id="CHEBI:49883"/>
    </cofactor>
</comment>
<evidence type="ECO:0000256" key="7">
    <source>
        <dbReference type="ARBA" id="ARBA00023014"/>
    </source>
</evidence>
<feature type="domain" description="4Fe-4S ferredoxin-type" evidence="8">
    <location>
        <begin position="181"/>
        <end position="209"/>
    </location>
</feature>
<keyword evidence="7" id="KW-0411">Iron-sulfur</keyword>
<evidence type="ECO:0000256" key="1">
    <source>
        <dbReference type="ARBA" id="ARBA00001966"/>
    </source>
</evidence>
<dbReference type="SUPFAM" id="SSF54862">
    <property type="entry name" value="4Fe-4S ferredoxins"/>
    <property type="match status" value="1"/>
</dbReference>
<evidence type="ECO:0000259" key="8">
    <source>
        <dbReference type="PROSITE" id="PS51379"/>
    </source>
</evidence>
<evidence type="ECO:0000256" key="5">
    <source>
        <dbReference type="ARBA" id="ARBA00022723"/>
    </source>
</evidence>
<dbReference type="PANTHER" id="PTHR24960">
    <property type="entry name" value="PHOTOSYSTEM I IRON-SULFUR CENTER-RELATED"/>
    <property type="match status" value="1"/>
</dbReference>
<keyword evidence="5" id="KW-0479">Metal-binding</keyword>
<organism evidence="9">
    <name type="scientific">Lacrimispora sp. BS-2</name>
    <dbReference type="NCBI Taxonomy" id="3151850"/>
    <lineage>
        <taxon>Bacteria</taxon>
        <taxon>Bacillati</taxon>
        <taxon>Bacillota</taxon>
        <taxon>Clostridia</taxon>
        <taxon>Lachnospirales</taxon>
        <taxon>Lachnospiraceae</taxon>
        <taxon>Lacrimispora</taxon>
    </lineage>
</organism>
<sequence length="253" mass="28142">MIFYFSGTGNSQLAAKLIAESTGDEIVSINHCLKEGKKITFRSERPLVFVAPTYAWRMPKVVERWIRETSFEGNSNAYFLLTCGGSGGNAAAYARKLCTEKEMRFCGLAPVVMPENYVAMFTVPNETESHTIIEKAKPYIAELAARIQKEERFPETPMPFGSRLLSGPVNLLYYPLVIHDKGFTVSSDCVSCGKCAQRCPLNNIDMVNGKPIWKGNCTHCMACIGGCPTEAIEYKSKWGTGSKGKPRFYIMKE</sequence>
<evidence type="ECO:0000256" key="4">
    <source>
        <dbReference type="ARBA" id="ARBA00022485"/>
    </source>
</evidence>
<dbReference type="InterPro" id="IPR017896">
    <property type="entry name" value="4Fe4S_Fe-S-bd"/>
</dbReference>
<evidence type="ECO:0000256" key="2">
    <source>
        <dbReference type="ARBA" id="ARBA00003532"/>
    </source>
</evidence>
<dbReference type="GO" id="GO:0051539">
    <property type="term" value="F:4 iron, 4 sulfur cluster binding"/>
    <property type="evidence" value="ECO:0007669"/>
    <property type="project" value="UniProtKB-KW"/>
</dbReference>
<keyword evidence="6" id="KW-0408">Iron</keyword>
<dbReference type="InterPro" id="IPR050157">
    <property type="entry name" value="PSI_iron-sulfur_center"/>
</dbReference>
<dbReference type="InterPro" id="IPR029039">
    <property type="entry name" value="Flavoprotein-like_sf"/>
</dbReference>
<name>A0AAU7PR59_9FIRM</name>
<dbReference type="AlphaFoldDB" id="A0AAU7PR59"/>
<evidence type="ECO:0000256" key="6">
    <source>
        <dbReference type="ARBA" id="ARBA00023004"/>
    </source>
</evidence>
<dbReference type="NCBIfam" id="NF038196">
    <property type="entry name" value="ferrodoxin_EFR1"/>
    <property type="match status" value="1"/>
</dbReference>
<dbReference type="Gene3D" id="3.30.70.20">
    <property type="match status" value="1"/>
</dbReference>
<protein>
    <recommendedName>
        <fullName evidence="3">Ferredoxin</fullName>
    </recommendedName>
</protein>